<accession>A0A2S7VL58</accession>
<dbReference type="RefSeq" id="WP_105062211.1">
    <property type="nucleotide sequence ID" value="NZ_MSCJ01000003.1"/>
</dbReference>
<evidence type="ECO:0000313" key="1">
    <source>
        <dbReference type="EMBL" id="PQJ62400.1"/>
    </source>
</evidence>
<evidence type="ECO:0000313" key="2">
    <source>
        <dbReference type="Proteomes" id="UP000238730"/>
    </source>
</evidence>
<sequence>MKLKNLDRQINLLCPTCGSIDFNEHGESESVTCLQCGRQLTRDELIEENSELISEVKNELAKDATKQIEAEMKKMFKDAFKGHKNIKFR</sequence>
<organism evidence="1 2">
    <name type="scientific">Photobacterium angustum</name>
    <dbReference type="NCBI Taxonomy" id="661"/>
    <lineage>
        <taxon>Bacteria</taxon>
        <taxon>Pseudomonadati</taxon>
        <taxon>Pseudomonadota</taxon>
        <taxon>Gammaproteobacteria</taxon>
        <taxon>Vibrionales</taxon>
        <taxon>Vibrionaceae</taxon>
        <taxon>Photobacterium</taxon>
    </lineage>
</organism>
<dbReference type="EMBL" id="MSCJ01000003">
    <property type="protein sequence ID" value="PQJ62400.1"/>
    <property type="molecule type" value="Genomic_DNA"/>
</dbReference>
<gene>
    <name evidence="1" type="ORF">BTO08_19395</name>
</gene>
<dbReference type="SUPFAM" id="SSF57783">
    <property type="entry name" value="Zinc beta-ribbon"/>
    <property type="match status" value="1"/>
</dbReference>
<reference evidence="1 2" key="1">
    <citation type="submission" date="2016-12" db="EMBL/GenBank/DDBJ databases">
        <title>Diversity of luminous bacteria.</title>
        <authorList>
            <person name="Yoshizawa S."/>
            <person name="Kogure K."/>
        </authorList>
    </citation>
    <scope>NUCLEOTIDE SEQUENCE [LARGE SCALE GENOMIC DNA]</scope>
    <source>
        <strain evidence="1 2">LC1-200</strain>
    </source>
</reference>
<name>A0A2S7VL58_PHOAN</name>
<dbReference type="AlphaFoldDB" id="A0A2S7VL58"/>
<dbReference type="OrthoDB" id="7597037at2"/>
<protein>
    <submittedName>
        <fullName evidence="1">Uncharacterized protein</fullName>
    </submittedName>
</protein>
<proteinExistence type="predicted"/>
<comment type="caution">
    <text evidence="1">The sequence shown here is derived from an EMBL/GenBank/DDBJ whole genome shotgun (WGS) entry which is preliminary data.</text>
</comment>
<dbReference type="Proteomes" id="UP000238730">
    <property type="component" value="Unassembled WGS sequence"/>
</dbReference>